<dbReference type="Gene3D" id="3.90.1720.10">
    <property type="entry name" value="endopeptidase domain like (from Nostoc punctiforme)"/>
    <property type="match status" value="1"/>
</dbReference>
<dbReference type="InterPro" id="IPR038765">
    <property type="entry name" value="Papain-like_cys_pep_sf"/>
</dbReference>
<comment type="caution">
    <text evidence="8">The sequence shown here is derived from an EMBL/GenBank/DDBJ whole genome shotgun (WGS) entry which is preliminary data.</text>
</comment>
<dbReference type="InterPro" id="IPR052062">
    <property type="entry name" value="Murein_DD/LD_carboxypeptidase"/>
</dbReference>
<name>A0A919YA50_9BACL</name>
<dbReference type="AlphaFoldDB" id="A0A919YA50"/>
<dbReference type="Pfam" id="PF00877">
    <property type="entry name" value="NLPC_P60"/>
    <property type="match status" value="1"/>
</dbReference>
<accession>A0A919YA50</accession>
<dbReference type="SUPFAM" id="SSF54001">
    <property type="entry name" value="Cysteine proteinases"/>
    <property type="match status" value="1"/>
</dbReference>
<evidence type="ECO:0000256" key="2">
    <source>
        <dbReference type="ARBA" id="ARBA00022670"/>
    </source>
</evidence>
<dbReference type="PANTHER" id="PTHR47360:SF1">
    <property type="entry name" value="ENDOPEPTIDASE NLPC-RELATED"/>
    <property type="match status" value="1"/>
</dbReference>
<keyword evidence="4" id="KW-0378">Hydrolase</keyword>
<keyword evidence="2" id="KW-0645">Protease</keyword>
<dbReference type="InterPro" id="IPR000064">
    <property type="entry name" value="NLP_P60_dom"/>
</dbReference>
<dbReference type="GO" id="GO:0008234">
    <property type="term" value="F:cysteine-type peptidase activity"/>
    <property type="evidence" value="ECO:0007669"/>
    <property type="project" value="UniProtKB-KW"/>
</dbReference>
<feature type="chain" id="PRO_5037472457" description="NlpC/P60 domain-containing protein" evidence="6">
    <location>
        <begin position="26"/>
        <end position="164"/>
    </location>
</feature>
<dbReference type="PROSITE" id="PS51935">
    <property type="entry name" value="NLPC_P60"/>
    <property type="match status" value="1"/>
</dbReference>
<feature type="domain" description="NlpC/P60" evidence="7">
    <location>
        <begin position="22"/>
        <end position="144"/>
    </location>
</feature>
<evidence type="ECO:0000256" key="1">
    <source>
        <dbReference type="ARBA" id="ARBA00007074"/>
    </source>
</evidence>
<organism evidence="8 9">
    <name type="scientific">Paenibacillus apis</name>
    <dbReference type="NCBI Taxonomy" id="1792174"/>
    <lineage>
        <taxon>Bacteria</taxon>
        <taxon>Bacillati</taxon>
        <taxon>Bacillota</taxon>
        <taxon>Bacilli</taxon>
        <taxon>Bacillales</taxon>
        <taxon>Paenibacillaceae</taxon>
        <taxon>Paenibacillus</taxon>
    </lineage>
</organism>
<protein>
    <recommendedName>
        <fullName evidence="7">NlpC/P60 domain-containing protein</fullName>
    </recommendedName>
</protein>
<evidence type="ECO:0000256" key="3">
    <source>
        <dbReference type="ARBA" id="ARBA00022729"/>
    </source>
</evidence>
<reference evidence="8" key="1">
    <citation type="submission" date="2021-03" db="EMBL/GenBank/DDBJ databases">
        <title>Antimicrobial resistance genes in bacteria isolated from Japanese honey, and their potential for conferring macrolide and lincosamide resistance in the American foulbrood pathogen Paenibacillus larvae.</title>
        <authorList>
            <person name="Okamoto M."/>
            <person name="Kumagai M."/>
            <person name="Kanamori H."/>
            <person name="Takamatsu D."/>
        </authorList>
    </citation>
    <scope>NUCLEOTIDE SEQUENCE</scope>
    <source>
        <strain evidence="8">J41TS4</strain>
    </source>
</reference>
<feature type="signal peptide" evidence="6">
    <location>
        <begin position="1"/>
        <end position="25"/>
    </location>
</feature>
<dbReference type="EMBL" id="BORS01000030">
    <property type="protein sequence ID" value="GIO45090.1"/>
    <property type="molecule type" value="Genomic_DNA"/>
</dbReference>
<evidence type="ECO:0000259" key="7">
    <source>
        <dbReference type="PROSITE" id="PS51935"/>
    </source>
</evidence>
<evidence type="ECO:0000256" key="5">
    <source>
        <dbReference type="ARBA" id="ARBA00022807"/>
    </source>
</evidence>
<evidence type="ECO:0000313" key="9">
    <source>
        <dbReference type="Proteomes" id="UP000678895"/>
    </source>
</evidence>
<proteinExistence type="inferred from homology"/>
<comment type="similarity">
    <text evidence="1">Belongs to the peptidase C40 family.</text>
</comment>
<evidence type="ECO:0000256" key="6">
    <source>
        <dbReference type="SAM" id="SignalP"/>
    </source>
</evidence>
<keyword evidence="5" id="KW-0788">Thiol protease</keyword>
<dbReference type="RefSeq" id="WP_044482650.1">
    <property type="nucleotide sequence ID" value="NZ_BORS01000030.1"/>
</dbReference>
<gene>
    <name evidence="8" type="ORF">J41TS4_48480</name>
</gene>
<dbReference type="GO" id="GO:0006508">
    <property type="term" value="P:proteolysis"/>
    <property type="evidence" value="ECO:0007669"/>
    <property type="project" value="UniProtKB-KW"/>
</dbReference>
<sequence>MKKQLTAAAVSLAIMFTLGAGSAFADSKLDSAIDEGLGSKYVSGGTTTSGFDCSGFTMFVFSKIGIKLPHQSASQYKMGTAVEKDELIVGDLVFFNTSGKGVSHVGVYVGDGKFAHASSSKGVIISKLSESYYVKRYVGAKRIMSTDKYEEVTSENTTDHDDVE</sequence>
<keyword evidence="9" id="KW-1185">Reference proteome</keyword>
<dbReference type="Proteomes" id="UP000678895">
    <property type="component" value="Unassembled WGS sequence"/>
</dbReference>
<evidence type="ECO:0000313" key="8">
    <source>
        <dbReference type="EMBL" id="GIO45090.1"/>
    </source>
</evidence>
<keyword evidence="3 6" id="KW-0732">Signal</keyword>
<dbReference type="PANTHER" id="PTHR47360">
    <property type="entry name" value="MUREIN DD-ENDOPEPTIDASE MEPS/MUREIN LD-CARBOXYPEPTIDASE"/>
    <property type="match status" value="1"/>
</dbReference>
<evidence type="ECO:0000256" key="4">
    <source>
        <dbReference type="ARBA" id="ARBA00022801"/>
    </source>
</evidence>